<protein>
    <submittedName>
        <fullName evidence="3">Divergent polysaccharide deacetylase</fullName>
    </submittedName>
</protein>
<dbReference type="OrthoDB" id="7658418at2"/>
<evidence type="ECO:0000256" key="2">
    <source>
        <dbReference type="SAM" id="SignalP"/>
    </source>
</evidence>
<dbReference type="InterPro" id="IPR011330">
    <property type="entry name" value="Glyco_hydro/deAcase_b/a-brl"/>
</dbReference>
<dbReference type="Pfam" id="PF04748">
    <property type="entry name" value="Polysacc_deac_2"/>
    <property type="match status" value="1"/>
</dbReference>
<sequence>MARGFLSGAVVGAVIGVSAAGLASIMADKAPAPDMAVDAPASGTAPEASSGDSPQTAGDADLATVTGAPQVAKPEADDVAVLDDAGTDMPMRPETGGTSGIEAPTPPEAESGVEVQSDAPVLPSPQAALPAQPDADKLSISTEPAQPLAPEVAADSGFETATSEAQAETAIVVPETVAPEADTPSTDAPVAEEDTGATPLLEQRMGSLVDRDDPPEAEPAPDATVPQQKPIDAYAAVVEVDSFKPMMSIVLIDNGADLSGGTVGLAALRSFPYPLSFAIDVNLPDAAERAAAYRAQGLEVLAMVDLPAGATPSDAEVSISAALDAVPEAIGVLEGTGTGFQADRALSDQVVSILDSSGHGIVMQSKGLNTAQKLAVRDGVPAATVFRDFDSANQTPTVIRRFLDQAAFRADQEGGVIMLGRVRPDTISALLLWGLQDRAERVALSPVSALLKSQVAQ</sequence>
<name>A0A221K0R3_9RHOB</name>
<evidence type="ECO:0000313" key="4">
    <source>
        <dbReference type="Proteomes" id="UP000199754"/>
    </source>
</evidence>
<reference evidence="3 4" key="1">
    <citation type="submission" date="2017-07" db="EMBL/GenBank/DDBJ databases">
        <title>Genome Sequence of Sulfitobacter pseudonitzschiae Strain SMR1 Isolated from a culture of the Diatom Skeletonema marinoi.</title>
        <authorList>
            <person name="Topel M."/>
            <person name="Pinder M.I.M."/>
            <person name="Johansson O.N."/>
            <person name="Kourtchenko O."/>
            <person name="Godhe A."/>
            <person name="Clarke A.K."/>
        </authorList>
    </citation>
    <scope>NUCLEOTIDE SEQUENCE [LARGE SCALE GENOMIC DNA]</scope>
    <source>
        <strain evidence="3 4">SMR1</strain>
    </source>
</reference>
<dbReference type="EMBL" id="CP022415">
    <property type="protein sequence ID" value="ASM72585.1"/>
    <property type="molecule type" value="Genomic_DNA"/>
</dbReference>
<feature type="region of interest" description="Disordered" evidence="1">
    <location>
        <begin position="34"/>
        <end position="136"/>
    </location>
</feature>
<feature type="compositionally biased region" description="Low complexity" evidence="1">
    <location>
        <begin position="119"/>
        <end position="133"/>
    </location>
</feature>
<dbReference type="SUPFAM" id="SSF88713">
    <property type="entry name" value="Glycoside hydrolase/deacetylase"/>
    <property type="match status" value="1"/>
</dbReference>
<evidence type="ECO:0000256" key="1">
    <source>
        <dbReference type="SAM" id="MobiDB-lite"/>
    </source>
</evidence>
<proteinExistence type="predicted"/>
<feature type="signal peptide" evidence="2">
    <location>
        <begin position="1"/>
        <end position="23"/>
    </location>
</feature>
<dbReference type="InterPro" id="IPR006837">
    <property type="entry name" value="Divergent_DAC"/>
</dbReference>
<dbReference type="GO" id="GO:0005975">
    <property type="term" value="P:carbohydrate metabolic process"/>
    <property type="evidence" value="ECO:0007669"/>
    <property type="project" value="InterPro"/>
</dbReference>
<accession>A0A221K0R3</accession>
<feature type="chain" id="PRO_5012149114" evidence="2">
    <location>
        <begin position="24"/>
        <end position="457"/>
    </location>
</feature>
<dbReference type="AlphaFoldDB" id="A0A221K0R3"/>
<organism evidence="3 4">
    <name type="scientific">Pseudosulfitobacter pseudonitzschiae</name>
    <dbReference type="NCBI Taxonomy" id="1402135"/>
    <lineage>
        <taxon>Bacteria</taxon>
        <taxon>Pseudomonadati</taxon>
        <taxon>Pseudomonadota</taxon>
        <taxon>Alphaproteobacteria</taxon>
        <taxon>Rhodobacterales</taxon>
        <taxon>Roseobacteraceae</taxon>
        <taxon>Pseudosulfitobacter</taxon>
    </lineage>
</organism>
<dbReference type="Proteomes" id="UP000199754">
    <property type="component" value="Chromosome"/>
</dbReference>
<feature type="region of interest" description="Disordered" evidence="1">
    <location>
        <begin position="176"/>
        <end position="202"/>
    </location>
</feature>
<dbReference type="Gene3D" id="3.20.20.370">
    <property type="entry name" value="Glycoside hydrolase/deacetylase"/>
    <property type="match status" value="1"/>
</dbReference>
<keyword evidence="4" id="KW-1185">Reference proteome</keyword>
<evidence type="ECO:0000313" key="3">
    <source>
        <dbReference type="EMBL" id="ASM72585.1"/>
    </source>
</evidence>
<keyword evidence="2" id="KW-0732">Signal</keyword>
<gene>
    <name evidence="3" type="ORF">SULPSESMR1_01777</name>
</gene>
<dbReference type="KEGG" id="spse:SULPSESMR1_01777"/>
<dbReference type="RefSeq" id="WP_089420475.1">
    <property type="nucleotide sequence ID" value="NZ_CP022415.1"/>
</dbReference>
<dbReference type="CDD" id="cd10936">
    <property type="entry name" value="CE4_DAC2"/>
    <property type="match status" value="1"/>
</dbReference>